<feature type="chain" id="PRO_5034014102" description="Secreted protein" evidence="1">
    <location>
        <begin position="20"/>
        <end position="142"/>
    </location>
</feature>
<dbReference type="Proteomes" id="UP000249526">
    <property type="component" value="Unassembled WGS sequence"/>
</dbReference>
<evidence type="ECO:0008006" key="4">
    <source>
        <dbReference type="Google" id="ProtNLM"/>
    </source>
</evidence>
<keyword evidence="1" id="KW-0732">Signal</keyword>
<dbReference type="GeneID" id="37162120"/>
<evidence type="ECO:0000313" key="3">
    <source>
        <dbReference type="Proteomes" id="UP000249526"/>
    </source>
</evidence>
<keyword evidence="3" id="KW-1185">Reference proteome</keyword>
<dbReference type="EMBL" id="KZ825065">
    <property type="protein sequence ID" value="RAH56410.1"/>
    <property type="molecule type" value="Genomic_DNA"/>
</dbReference>
<gene>
    <name evidence="2" type="ORF">BO85DRAFT_439527</name>
</gene>
<reference evidence="2 3" key="1">
    <citation type="submission" date="2018-02" db="EMBL/GenBank/DDBJ databases">
        <title>The genomes of Aspergillus section Nigri reveals drivers in fungal speciation.</title>
        <authorList>
            <consortium name="DOE Joint Genome Institute"/>
            <person name="Vesth T.C."/>
            <person name="Nybo J."/>
            <person name="Theobald S."/>
            <person name="Brandl J."/>
            <person name="Frisvad J.C."/>
            <person name="Nielsen K.F."/>
            <person name="Lyhne E.K."/>
            <person name="Kogle M.E."/>
            <person name="Kuo A."/>
            <person name="Riley R."/>
            <person name="Clum A."/>
            <person name="Nolan M."/>
            <person name="Lipzen A."/>
            <person name="Salamov A."/>
            <person name="Henrissat B."/>
            <person name="Wiebenga A."/>
            <person name="De vries R.P."/>
            <person name="Grigoriev I.V."/>
            <person name="Mortensen U.H."/>
            <person name="Andersen M.R."/>
            <person name="Baker S.E."/>
        </authorList>
    </citation>
    <scope>NUCLEOTIDE SEQUENCE [LARGE SCALE GENOMIC DNA]</scope>
    <source>
        <strain evidence="2 3">CBS 112811</strain>
    </source>
</reference>
<proteinExistence type="predicted"/>
<dbReference type="AlphaFoldDB" id="A0A8G1R3Z4"/>
<organism evidence="2 3">
    <name type="scientific">Aspergillus piperis CBS 112811</name>
    <dbReference type="NCBI Taxonomy" id="1448313"/>
    <lineage>
        <taxon>Eukaryota</taxon>
        <taxon>Fungi</taxon>
        <taxon>Dikarya</taxon>
        <taxon>Ascomycota</taxon>
        <taxon>Pezizomycotina</taxon>
        <taxon>Eurotiomycetes</taxon>
        <taxon>Eurotiomycetidae</taxon>
        <taxon>Eurotiales</taxon>
        <taxon>Aspergillaceae</taxon>
        <taxon>Aspergillus</taxon>
        <taxon>Aspergillus subgen. Circumdati</taxon>
    </lineage>
</organism>
<evidence type="ECO:0000313" key="2">
    <source>
        <dbReference type="EMBL" id="RAH56410.1"/>
    </source>
</evidence>
<sequence length="142" mass="15635">MGQITGLVVLVCRFRHILCLVAACRSEVGSANRRYPVLLTPFGYGEKVVKWSGYEVNTFCFVRINSRGGSDRLHYHDDGGGDDDDGDVSVANMNVKIIVCKAKLIRASQAMMWTPVIGLPVCTVLCWSEGVAVNKVPVLLYR</sequence>
<feature type="signal peptide" evidence="1">
    <location>
        <begin position="1"/>
        <end position="19"/>
    </location>
</feature>
<protein>
    <recommendedName>
        <fullName evidence="4">Secreted protein</fullName>
    </recommendedName>
</protein>
<accession>A0A8G1R3Z4</accession>
<evidence type="ECO:0000256" key="1">
    <source>
        <dbReference type="SAM" id="SignalP"/>
    </source>
</evidence>
<dbReference type="RefSeq" id="XP_025514332.1">
    <property type="nucleotide sequence ID" value="XM_025658718.1"/>
</dbReference>
<name>A0A8G1R3Z4_9EURO</name>